<gene>
    <name evidence="2" type="ORF">PENNAL_c0005G04824</name>
</gene>
<comment type="caution">
    <text evidence="2">The sequence shown here is derived from an EMBL/GenBank/DDBJ whole genome shotgun (WGS) entry which is preliminary data.</text>
</comment>
<accession>A0A1V6Z1L9</accession>
<keyword evidence="3" id="KW-1185">Reference proteome</keyword>
<dbReference type="OMA" id="IIYLEVH"/>
<dbReference type="NCBIfam" id="NF040521">
    <property type="entry name" value="C45_proenzyme"/>
    <property type="match status" value="1"/>
</dbReference>
<dbReference type="InterPro" id="IPR047801">
    <property type="entry name" value="Peptidase_C45"/>
</dbReference>
<dbReference type="STRING" id="60175.A0A1V6Z1L9"/>
<evidence type="ECO:0000313" key="2">
    <source>
        <dbReference type="EMBL" id="OQE93550.1"/>
    </source>
</evidence>
<evidence type="ECO:0000313" key="3">
    <source>
        <dbReference type="Proteomes" id="UP000191691"/>
    </source>
</evidence>
<dbReference type="Proteomes" id="UP000191691">
    <property type="component" value="Unassembled WGS sequence"/>
</dbReference>
<organism evidence="2 3">
    <name type="scientific">Penicillium nalgiovense</name>
    <dbReference type="NCBI Taxonomy" id="60175"/>
    <lineage>
        <taxon>Eukaryota</taxon>
        <taxon>Fungi</taxon>
        <taxon>Dikarya</taxon>
        <taxon>Ascomycota</taxon>
        <taxon>Pezizomycotina</taxon>
        <taxon>Eurotiomycetes</taxon>
        <taxon>Eurotiomycetidae</taxon>
        <taxon>Eurotiales</taxon>
        <taxon>Aspergillaceae</taxon>
        <taxon>Penicillium</taxon>
    </lineage>
</organism>
<feature type="domain" description="Peptidase C45 hydrolase" evidence="1">
    <location>
        <begin position="114"/>
        <end position="299"/>
    </location>
</feature>
<dbReference type="Gene3D" id="1.10.10.2120">
    <property type="match status" value="1"/>
</dbReference>
<sequence>MSGRMLISRSSISRVVHNCYIPGLQRYWLSGWEEMRGVAAGSGVSIEDIVMLNARYDLSHVKEKPAVEVAVEDSKAAEVAGSTTMENVGDEEQRVEVTEECTSTIILAPATRDGVVFTAQNWDMFHRLVIENAILYLEIHPDPSENIPTMFLVTEAGQLGRSGCNGAGLGGLTANSLQSNNDQAPGLSMPIPPSGALRRHFLDQSNYSVGLECISPIPRHVSFNIMVSSADDIGMCLEVTPRMIFISSGSEKRYLVHSNHFQTAPFLPQTQIADTYLGGSSWYRGERLKAGLREQAQKENLI</sequence>
<name>A0A1V6Z1L9_PENNA</name>
<protein>
    <recommendedName>
        <fullName evidence="1">Peptidase C45 hydrolase domain-containing protein</fullName>
    </recommendedName>
</protein>
<dbReference type="Gene3D" id="3.60.60.10">
    <property type="entry name" value="Penicillin V Acylase, Chain A"/>
    <property type="match status" value="1"/>
</dbReference>
<dbReference type="AlphaFoldDB" id="A0A1V6Z1L9"/>
<reference evidence="3" key="1">
    <citation type="journal article" date="2017" name="Nat. Microbiol.">
        <title>Global analysis of biosynthetic gene clusters reveals vast potential of secondary metabolite production in Penicillium species.</title>
        <authorList>
            <person name="Nielsen J.C."/>
            <person name="Grijseels S."/>
            <person name="Prigent S."/>
            <person name="Ji B."/>
            <person name="Dainat J."/>
            <person name="Nielsen K.F."/>
            <person name="Frisvad J.C."/>
            <person name="Workman M."/>
            <person name="Nielsen J."/>
        </authorList>
    </citation>
    <scope>NUCLEOTIDE SEQUENCE [LARGE SCALE GENOMIC DNA]</scope>
    <source>
        <strain evidence="3">IBT 13039</strain>
    </source>
</reference>
<dbReference type="InterPro" id="IPR005079">
    <property type="entry name" value="Peptidase_C45_hydrolase"/>
</dbReference>
<evidence type="ECO:0000259" key="1">
    <source>
        <dbReference type="Pfam" id="PF03417"/>
    </source>
</evidence>
<dbReference type="PANTHER" id="PTHR34180:SF1">
    <property type="entry name" value="BETA-ALANYL-DOPAMINE_CARCININE HYDROLASE"/>
    <property type="match status" value="1"/>
</dbReference>
<proteinExistence type="predicted"/>
<dbReference type="Pfam" id="PF03417">
    <property type="entry name" value="AAT"/>
    <property type="match status" value="1"/>
</dbReference>
<dbReference type="InterPro" id="IPR047794">
    <property type="entry name" value="C45_proenzyme-like"/>
</dbReference>
<dbReference type="EMBL" id="MOOB01000005">
    <property type="protein sequence ID" value="OQE93550.1"/>
    <property type="molecule type" value="Genomic_DNA"/>
</dbReference>
<dbReference type="PANTHER" id="PTHR34180">
    <property type="entry name" value="PEPTIDASE C45"/>
    <property type="match status" value="1"/>
</dbReference>